<reference evidence="1 2" key="1">
    <citation type="submission" date="2023-09" db="EMBL/GenBank/DDBJ databases">
        <title>Novel taxa isolated from Blanes Bay.</title>
        <authorList>
            <person name="Rey-Velasco X."/>
            <person name="Lucena T."/>
        </authorList>
    </citation>
    <scope>NUCLEOTIDE SEQUENCE [LARGE SCALE GENOMIC DNA]</scope>
    <source>
        <strain evidence="1 2">S356</strain>
    </source>
</reference>
<accession>A0ABU3LD74</accession>
<comment type="caution">
    <text evidence="1">The sequence shown here is derived from an EMBL/GenBank/DDBJ whole genome shotgun (WGS) entry which is preliminary data.</text>
</comment>
<evidence type="ECO:0000313" key="2">
    <source>
        <dbReference type="Proteomes" id="UP001257277"/>
    </source>
</evidence>
<protein>
    <submittedName>
        <fullName evidence="1">Uncharacterized protein</fullName>
    </submittedName>
</protein>
<name>A0ABU3LD74_9FLAO</name>
<proteinExistence type="predicted"/>
<sequence length="194" mass="22018">MKIKIGILSILMLTLFGLSNEKILDSERYECTIKATKKVYSIGETPQIAVSITNNSGEDVYLIGSLDASEVKWRSPYCYYKIDKPKNVPSPMVGRCGNMNSLRVGDFKLVKPGESFNPYQSTKGYSFFGSYEIQRKENFKSPGTYKITFHYSTKSTKLDNYLGDGEENTKLKKLFSKVPNIELKSNTIEIEIKE</sequence>
<dbReference type="Proteomes" id="UP001257277">
    <property type="component" value="Unassembled WGS sequence"/>
</dbReference>
<dbReference type="EMBL" id="JAVTTO010000002">
    <property type="protein sequence ID" value="MDT7831674.1"/>
    <property type="molecule type" value="Genomic_DNA"/>
</dbReference>
<evidence type="ECO:0000313" key="1">
    <source>
        <dbReference type="EMBL" id="MDT7831674.1"/>
    </source>
</evidence>
<dbReference type="RefSeq" id="WP_349240933.1">
    <property type="nucleotide sequence ID" value="NZ_JAVTTO010000002.1"/>
</dbReference>
<organism evidence="1 2">
    <name type="scientific">Asprobacillus argus</name>
    <dbReference type="NCBI Taxonomy" id="3076534"/>
    <lineage>
        <taxon>Bacteria</taxon>
        <taxon>Pseudomonadati</taxon>
        <taxon>Bacteroidota</taxon>
        <taxon>Flavobacteriia</taxon>
        <taxon>Flavobacteriales</taxon>
        <taxon>Flavobacteriaceae</taxon>
        <taxon>Asprobacillus</taxon>
    </lineage>
</organism>
<keyword evidence="2" id="KW-1185">Reference proteome</keyword>
<gene>
    <name evidence="1" type="ORF">RQM59_04740</name>
</gene>